<dbReference type="Pfam" id="PF13041">
    <property type="entry name" value="PPR_2"/>
    <property type="match status" value="4"/>
</dbReference>
<dbReference type="GO" id="GO:0003723">
    <property type="term" value="F:RNA binding"/>
    <property type="evidence" value="ECO:0007669"/>
    <property type="project" value="InterPro"/>
</dbReference>
<keyword evidence="1" id="KW-0677">Repeat</keyword>
<protein>
    <recommendedName>
        <fullName evidence="5">Pentatricopeptide repeat-containing protein</fullName>
    </recommendedName>
</protein>
<dbReference type="EMBL" id="JAJJMB010016246">
    <property type="protein sequence ID" value="KAI3848391.1"/>
    <property type="molecule type" value="Genomic_DNA"/>
</dbReference>
<evidence type="ECO:0000313" key="4">
    <source>
        <dbReference type="Proteomes" id="UP001202328"/>
    </source>
</evidence>
<dbReference type="FunFam" id="1.25.40.10:FF:000436">
    <property type="entry name" value="Pentatricopeptide repeat-containing protein At5g39350 family"/>
    <property type="match status" value="1"/>
</dbReference>
<evidence type="ECO:0000256" key="1">
    <source>
        <dbReference type="ARBA" id="ARBA00022737"/>
    </source>
</evidence>
<dbReference type="Pfam" id="PF20431">
    <property type="entry name" value="E_motif"/>
    <property type="match status" value="1"/>
</dbReference>
<proteinExistence type="predicted"/>
<dbReference type="PANTHER" id="PTHR47926">
    <property type="entry name" value="PENTATRICOPEPTIDE REPEAT-CONTAINING PROTEIN"/>
    <property type="match status" value="1"/>
</dbReference>
<evidence type="ECO:0000313" key="3">
    <source>
        <dbReference type="EMBL" id="KAI3848391.1"/>
    </source>
</evidence>
<dbReference type="Gene3D" id="1.25.40.10">
    <property type="entry name" value="Tetratricopeptide repeat domain"/>
    <property type="match status" value="4"/>
</dbReference>
<dbReference type="PROSITE" id="PS51375">
    <property type="entry name" value="PPR"/>
    <property type="match status" value="4"/>
</dbReference>
<comment type="caution">
    <text evidence="3">The sequence shown here is derived from an EMBL/GenBank/DDBJ whole genome shotgun (WGS) entry which is preliminary data.</text>
</comment>
<feature type="repeat" description="PPR" evidence="2">
    <location>
        <begin position="432"/>
        <end position="466"/>
    </location>
</feature>
<accession>A0AAD4X598</accession>
<dbReference type="InterPro" id="IPR002885">
    <property type="entry name" value="PPR_rpt"/>
</dbReference>
<feature type="repeat" description="PPR" evidence="2">
    <location>
        <begin position="126"/>
        <end position="161"/>
    </location>
</feature>
<dbReference type="PANTHER" id="PTHR47926:SF341">
    <property type="entry name" value="PENTATRICOPEPTIDE REPEAT-CONTAINING PROTEIN"/>
    <property type="match status" value="1"/>
</dbReference>
<reference evidence="3" key="1">
    <citation type="submission" date="2022-04" db="EMBL/GenBank/DDBJ databases">
        <title>A functionally conserved STORR gene fusion in Papaver species that diverged 16.8 million years ago.</title>
        <authorList>
            <person name="Catania T."/>
        </authorList>
    </citation>
    <scope>NUCLEOTIDE SEQUENCE</scope>
    <source>
        <strain evidence="3">S-188037</strain>
    </source>
</reference>
<name>A0AAD4X598_9MAGN</name>
<feature type="repeat" description="PPR" evidence="2">
    <location>
        <begin position="331"/>
        <end position="365"/>
    </location>
</feature>
<dbReference type="InterPro" id="IPR046848">
    <property type="entry name" value="E_motif"/>
</dbReference>
<sequence>MIRCHFVIHTLVGGHCSSPSQLFVNRLNHHFRTFTVFSNHIPIHKYPSNDFKFQPQNSINYTHFSQCLHDCLHNGNFMLGSSVHTHLIKLRPNGFISLWNKLLRFYCKSNQMQLCLQLFEEMPCRDVVSFNTIISASFHSNGSLGEGIELFSKMKREDLEPNHITLSALIGACAGSSASMNLAEIFHGQAIRYGFFSNCFVGSSLVDNYGKQMKLKEAVHAFDDIVELDLVSCNIMIDCFARNGCKEKAMKIFLRLRSKGVEFDSFTLASLLKTCSDSRDLKRGMEIHGCVIKAGLSSEIPTSNALVTMYSKCEEESISAIKIFERTQAPNIISWTAIISGFMQNGQNKEAIKFYERMLKVGMKENQFTFASILPAYSSLTRLEQGMQVHGRIIKSGFVSDILVGNALIDMYFKCGSLIEAKMVFKKMEVRDVVSWTMMITGFGHHGKGKEALDILRMMSSEGFKPDDITFLGGLSACSHCGLVDEGLQIFRLMVDHYGIKLRKEHFACLIDMLGRAGRLKEAEMFIQEMGVGSEVFVWEALLGACSIHGEIELGERSAEKIMKLEPRRNQPYVLLANIYADRGLWEDKERVRESLGMSGLKKKTGNSWIAVQRTV</sequence>
<gene>
    <name evidence="3" type="ORF">MKW98_005771</name>
</gene>
<dbReference type="AlphaFoldDB" id="A0AAD4X598"/>
<dbReference type="FunFam" id="1.25.40.10:FF:000090">
    <property type="entry name" value="Pentatricopeptide repeat-containing protein, chloroplastic"/>
    <property type="match status" value="1"/>
</dbReference>
<dbReference type="FunFam" id="1.25.40.10:FF:000343">
    <property type="entry name" value="Pentatricopeptide repeat-containing protein At3g58590"/>
    <property type="match status" value="1"/>
</dbReference>
<dbReference type="Proteomes" id="UP001202328">
    <property type="component" value="Unassembled WGS sequence"/>
</dbReference>
<dbReference type="InterPro" id="IPR046960">
    <property type="entry name" value="PPR_At4g14850-like_plant"/>
</dbReference>
<dbReference type="NCBIfam" id="TIGR00756">
    <property type="entry name" value="PPR"/>
    <property type="match status" value="5"/>
</dbReference>
<feature type="repeat" description="PPR" evidence="2">
    <location>
        <begin position="229"/>
        <end position="263"/>
    </location>
</feature>
<keyword evidence="4" id="KW-1185">Reference proteome</keyword>
<organism evidence="3 4">
    <name type="scientific">Papaver atlanticum</name>
    <dbReference type="NCBI Taxonomy" id="357466"/>
    <lineage>
        <taxon>Eukaryota</taxon>
        <taxon>Viridiplantae</taxon>
        <taxon>Streptophyta</taxon>
        <taxon>Embryophyta</taxon>
        <taxon>Tracheophyta</taxon>
        <taxon>Spermatophyta</taxon>
        <taxon>Magnoliopsida</taxon>
        <taxon>Ranunculales</taxon>
        <taxon>Papaveraceae</taxon>
        <taxon>Papaveroideae</taxon>
        <taxon>Papaver</taxon>
    </lineage>
</organism>
<dbReference type="GO" id="GO:0009451">
    <property type="term" value="P:RNA modification"/>
    <property type="evidence" value="ECO:0007669"/>
    <property type="project" value="InterPro"/>
</dbReference>
<evidence type="ECO:0000256" key="2">
    <source>
        <dbReference type="PROSITE-ProRule" id="PRU00708"/>
    </source>
</evidence>
<dbReference type="InterPro" id="IPR011990">
    <property type="entry name" value="TPR-like_helical_dom_sf"/>
</dbReference>
<dbReference type="Pfam" id="PF01535">
    <property type="entry name" value="PPR"/>
    <property type="match status" value="2"/>
</dbReference>
<evidence type="ECO:0008006" key="5">
    <source>
        <dbReference type="Google" id="ProtNLM"/>
    </source>
</evidence>